<feature type="domain" description="GST N-terminal" evidence="1">
    <location>
        <begin position="1"/>
        <end position="78"/>
    </location>
</feature>
<protein>
    <submittedName>
        <fullName evidence="3">Uncharacterized GST-like protein YibF</fullName>
    </submittedName>
</protein>
<dbReference type="InterPro" id="IPR010987">
    <property type="entry name" value="Glutathione-S-Trfase_C-like"/>
</dbReference>
<evidence type="ECO:0000313" key="4">
    <source>
        <dbReference type="Proteomes" id="UP000199169"/>
    </source>
</evidence>
<dbReference type="PANTHER" id="PTHR44051">
    <property type="entry name" value="GLUTATHIONE S-TRANSFERASE-RELATED"/>
    <property type="match status" value="1"/>
</dbReference>
<sequence>MKLIGSLTSPFVRKARVVLAEKKIDYDLDIDSPWTPETQVANVNPLGKIPILVLDDNTVLFDSRVIVEYLDNVAPNNKLMPSPNRERSEVKRWEALADGVCDAAALVFLEKKRPAAQQGGDWIARQEDKISRSLEFMAVELGDNTWCMGTHFSLADVTVGCALGYLVFRFPEINWQEKHPNLARLYDKLMRRAAFLETIPQA</sequence>
<dbReference type="CDD" id="cd03049">
    <property type="entry name" value="GST_N_3"/>
    <property type="match status" value="1"/>
</dbReference>
<dbReference type="Gene3D" id="1.20.1050.10">
    <property type="match status" value="1"/>
</dbReference>
<evidence type="ECO:0000259" key="2">
    <source>
        <dbReference type="PROSITE" id="PS50405"/>
    </source>
</evidence>
<gene>
    <name evidence="3" type="primary">yibF</name>
    <name evidence="3" type="ORF">ACCAA_310036</name>
</gene>
<proteinExistence type="predicted"/>
<dbReference type="Proteomes" id="UP000199169">
    <property type="component" value="Unassembled WGS sequence"/>
</dbReference>
<dbReference type="Pfam" id="PF13409">
    <property type="entry name" value="GST_N_2"/>
    <property type="match status" value="1"/>
</dbReference>
<dbReference type="InterPro" id="IPR036282">
    <property type="entry name" value="Glutathione-S-Trfase_C_sf"/>
</dbReference>
<dbReference type="SUPFAM" id="SSF47616">
    <property type="entry name" value="GST C-terminal domain-like"/>
    <property type="match status" value="1"/>
</dbReference>
<dbReference type="CDD" id="cd03205">
    <property type="entry name" value="GST_C_6"/>
    <property type="match status" value="1"/>
</dbReference>
<accession>A0A1A8XPB2</accession>
<dbReference type="PROSITE" id="PS50404">
    <property type="entry name" value="GST_NTER"/>
    <property type="match status" value="1"/>
</dbReference>
<dbReference type="InterPro" id="IPR040079">
    <property type="entry name" value="Glutathione_S-Trfase"/>
</dbReference>
<reference evidence="3 4" key="1">
    <citation type="submission" date="2016-06" db="EMBL/GenBank/DDBJ databases">
        <authorList>
            <person name="Kjaerup R.B."/>
            <person name="Dalgaard T.S."/>
            <person name="Juul-Madsen H.R."/>
        </authorList>
    </citation>
    <scope>NUCLEOTIDE SEQUENCE [LARGE SCALE GENOMIC DNA]</scope>
    <source>
        <strain evidence="3">3</strain>
    </source>
</reference>
<dbReference type="PANTHER" id="PTHR44051:SF8">
    <property type="entry name" value="GLUTATHIONE S-TRANSFERASE GSTA"/>
    <property type="match status" value="1"/>
</dbReference>
<dbReference type="SFLD" id="SFLDS00019">
    <property type="entry name" value="Glutathione_Transferase_(cytos"/>
    <property type="match status" value="1"/>
</dbReference>
<dbReference type="InterPro" id="IPR036249">
    <property type="entry name" value="Thioredoxin-like_sf"/>
</dbReference>
<dbReference type="AlphaFoldDB" id="A0A1A8XPB2"/>
<dbReference type="PROSITE" id="PS50405">
    <property type="entry name" value="GST_CTER"/>
    <property type="match status" value="1"/>
</dbReference>
<evidence type="ECO:0000259" key="1">
    <source>
        <dbReference type="PROSITE" id="PS50404"/>
    </source>
</evidence>
<dbReference type="RefSeq" id="WP_186407067.1">
    <property type="nucleotide sequence ID" value="NZ_FLQX01000107.1"/>
</dbReference>
<evidence type="ECO:0000313" key="3">
    <source>
        <dbReference type="EMBL" id="SBT06277.1"/>
    </source>
</evidence>
<organism evidence="3 4">
    <name type="scientific">Candidatus Accumulibacter aalborgensis</name>
    <dbReference type="NCBI Taxonomy" id="1860102"/>
    <lineage>
        <taxon>Bacteria</taxon>
        <taxon>Pseudomonadati</taxon>
        <taxon>Pseudomonadota</taxon>
        <taxon>Betaproteobacteria</taxon>
        <taxon>Candidatus Accumulibacter</taxon>
    </lineage>
</organism>
<dbReference type="SUPFAM" id="SSF52833">
    <property type="entry name" value="Thioredoxin-like"/>
    <property type="match status" value="1"/>
</dbReference>
<dbReference type="EMBL" id="FLQX01000107">
    <property type="protein sequence ID" value="SBT06277.1"/>
    <property type="molecule type" value="Genomic_DNA"/>
</dbReference>
<dbReference type="Pfam" id="PF13410">
    <property type="entry name" value="GST_C_2"/>
    <property type="match status" value="1"/>
</dbReference>
<dbReference type="NCBIfam" id="NF007682">
    <property type="entry name" value="PRK10357.1"/>
    <property type="match status" value="1"/>
</dbReference>
<dbReference type="SFLD" id="SFLDG00358">
    <property type="entry name" value="Main_(cytGST)"/>
    <property type="match status" value="1"/>
</dbReference>
<dbReference type="InterPro" id="IPR004045">
    <property type="entry name" value="Glutathione_S-Trfase_N"/>
</dbReference>
<keyword evidence="4" id="KW-1185">Reference proteome</keyword>
<dbReference type="STRING" id="1860102.ACCAA_310036"/>
<dbReference type="Gene3D" id="3.40.30.10">
    <property type="entry name" value="Glutaredoxin"/>
    <property type="match status" value="1"/>
</dbReference>
<feature type="domain" description="GST C-terminal" evidence="2">
    <location>
        <begin position="83"/>
        <end position="202"/>
    </location>
</feature>
<name>A0A1A8XPB2_9PROT</name>